<proteinExistence type="predicted"/>
<dbReference type="AlphaFoldDB" id="A0A0G0I1J7"/>
<organism evidence="3 4">
    <name type="scientific">Berkelbacteria bacterium GW2011_GWA1_36_9</name>
    <dbReference type="NCBI Taxonomy" id="1618331"/>
    <lineage>
        <taxon>Bacteria</taxon>
        <taxon>Candidatus Berkelbacteria</taxon>
    </lineage>
</organism>
<feature type="region of interest" description="Disordered" evidence="1">
    <location>
        <begin position="124"/>
        <end position="144"/>
    </location>
</feature>
<evidence type="ECO:0000256" key="1">
    <source>
        <dbReference type="SAM" id="MobiDB-lite"/>
    </source>
</evidence>
<dbReference type="EMBL" id="LBSM01000009">
    <property type="protein sequence ID" value="KKQ18109.1"/>
    <property type="molecule type" value="Genomic_DNA"/>
</dbReference>
<evidence type="ECO:0000313" key="3">
    <source>
        <dbReference type="EMBL" id="KKQ18109.1"/>
    </source>
</evidence>
<dbReference type="Proteomes" id="UP000034508">
    <property type="component" value="Unassembled WGS sequence"/>
</dbReference>
<evidence type="ECO:0000313" key="4">
    <source>
        <dbReference type="Proteomes" id="UP000034508"/>
    </source>
</evidence>
<evidence type="ECO:0000256" key="2">
    <source>
        <dbReference type="SAM" id="SignalP"/>
    </source>
</evidence>
<protein>
    <submittedName>
        <fullName evidence="3">Uncharacterized protein</fullName>
    </submittedName>
</protein>
<feature type="chain" id="PRO_5002532539" evidence="2">
    <location>
        <begin position="20"/>
        <end position="226"/>
    </location>
</feature>
<dbReference type="Gene3D" id="1.20.5.320">
    <property type="entry name" value="6-Phosphogluconate Dehydrogenase, domain 3"/>
    <property type="match status" value="1"/>
</dbReference>
<comment type="caution">
    <text evidence="3">The sequence shown here is derived from an EMBL/GenBank/DDBJ whole genome shotgun (WGS) entry which is preliminary data.</text>
</comment>
<reference evidence="3 4" key="1">
    <citation type="journal article" date="2015" name="Nature">
        <title>rRNA introns, odd ribosomes, and small enigmatic genomes across a large radiation of phyla.</title>
        <authorList>
            <person name="Brown C.T."/>
            <person name="Hug L.A."/>
            <person name="Thomas B.C."/>
            <person name="Sharon I."/>
            <person name="Castelle C.J."/>
            <person name="Singh A."/>
            <person name="Wilkins M.J."/>
            <person name="Williams K.H."/>
            <person name="Banfield J.F."/>
        </authorList>
    </citation>
    <scope>NUCLEOTIDE SEQUENCE [LARGE SCALE GENOMIC DNA]</scope>
</reference>
<accession>A0A0G0I1J7</accession>
<keyword evidence="2" id="KW-0732">Signal</keyword>
<dbReference type="PATRIC" id="fig|1618331.3.peg.564"/>
<feature type="signal peptide" evidence="2">
    <location>
        <begin position="1"/>
        <end position="19"/>
    </location>
</feature>
<name>A0A0G0I1J7_9BACT</name>
<sequence length="226" mass="24145">MKAMLVILIFVFSIGTAFAGSDQSVGQVGGNSQQVVEYRTYPVYHDTTGRTDADLTDRELHFLSTVPTAGGLRDAVREMVLANVVHVPASSCGNYRRGQAVHYWSIYQAWTGPAKVTIPLIKGSRGERGEQGPQGPVGPQGPAGQRTIINNYSFGCLATPSYQLGGAQAPILCSTGIASVGWSPVSRISMTTIAIAKAPTNIDIAVSQQQQQQQQQQQDQSVVIDP</sequence>
<gene>
    <name evidence="3" type="ORF">US31_C0009G0008</name>
</gene>